<proteinExistence type="predicted"/>
<dbReference type="InterPro" id="IPR045749">
    <property type="entry name" value="DUF6090"/>
</dbReference>
<feature type="transmembrane region" description="Helical" evidence="1">
    <location>
        <begin position="12"/>
        <end position="32"/>
    </location>
</feature>
<dbReference type="Pfam" id="PF19578">
    <property type="entry name" value="DUF6090"/>
    <property type="match status" value="1"/>
</dbReference>
<accession>A0ABR7VI91</accession>
<protein>
    <submittedName>
        <fullName evidence="2">Uncharacterized protein</fullName>
    </submittedName>
</protein>
<evidence type="ECO:0000256" key="1">
    <source>
        <dbReference type="SAM" id="Phobius"/>
    </source>
</evidence>
<organism evidence="2 3">
    <name type="scientific">Maribacter arenosus</name>
    <dbReference type="NCBI Taxonomy" id="1854708"/>
    <lineage>
        <taxon>Bacteria</taxon>
        <taxon>Pseudomonadati</taxon>
        <taxon>Bacteroidota</taxon>
        <taxon>Flavobacteriia</taxon>
        <taxon>Flavobacteriales</taxon>
        <taxon>Flavobacteriaceae</taxon>
        <taxon>Maribacter</taxon>
    </lineage>
</organism>
<keyword evidence="1" id="KW-1133">Transmembrane helix</keyword>
<dbReference type="Proteomes" id="UP000598350">
    <property type="component" value="Unassembled WGS sequence"/>
</dbReference>
<keyword evidence="1" id="KW-0812">Transmembrane</keyword>
<reference evidence="2 3" key="1">
    <citation type="submission" date="2020-05" db="EMBL/GenBank/DDBJ databases">
        <title>The draft genome sequence of Maribacter arenosus CAU 1321.</title>
        <authorList>
            <person name="Mu L."/>
        </authorList>
    </citation>
    <scope>NUCLEOTIDE SEQUENCE [LARGE SCALE GENOMIC DNA]</scope>
    <source>
        <strain evidence="2 3">CAU 1321</strain>
    </source>
</reference>
<evidence type="ECO:0000313" key="2">
    <source>
        <dbReference type="EMBL" id="MBD0852630.1"/>
    </source>
</evidence>
<dbReference type="EMBL" id="JABTCG010000013">
    <property type="protein sequence ID" value="MBD0852630.1"/>
    <property type="molecule type" value="Genomic_DNA"/>
</dbReference>
<name>A0ABR7VI91_9FLAO</name>
<dbReference type="RefSeq" id="WP_188315760.1">
    <property type="nucleotide sequence ID" value="NZ_JABTCG010000013.1"/>
</dbReference>
<keyword evidence="1" id="KW-0472">Membrane</keyword>
<comment type="caution">
    <text evidence="2">The sequence shown here is derived from an EMBL/GenBank/DDBJ whole genome shotgun (WGS) entry which is preliminary data.</text>
</comment>
<sequence>MENKTGKYLKYAIGEIILLVIGILIALSINNLNEKRKDQNKLLNIYSLIYYDIENDIQDLINNLEFYNQKKSVFEKVVHDSITPDLLDEGISRLLVLGGNRGTTLNTTGVNQLRELQNKDSLTLKLIGIYDVMETIMLTTENRISNETKDHAEYLRDNYDWYPEWIYNTIMRDVGSKELHDYFLTSPIYRNRVVSVYQQVYNNYTTILNTSIKRLTELQKELRSVLDKTNK</sequence>
<gene>
    <name evidence="2" type="ORF">HPE63_18285</name>
</gene>
<evidence type="ECO:0000313" key="3">
    <source>
        <dbReference type="Proteomes" id="UP000598350"/>
    </source>
</evidence>
<keyword evidence="3" id="KW-1185">Reference proteome</keyword>